<comment type="catalytic activity">
    <reaction evidence="1">
        <text>S-ubiquitinyl-[E2 ubiquitin-conjugating enzyme]-L-cysteine + [acceptor protein]-L-lysine = [E2 ubiquitin-conjugating enzyme]-L-cysteine + N(6)-ubiquitinyl-[acceptor protein]-L-lysine.</text>
        <dbReference type="EC" id="2.3.2.27"/>
    </reaction>
</comment>
<dbReference type="GO" id="GO:0000209">
    <property type="term" value="P:protein polyubiquitination"/>
    <property type="evidence" value="ECO:0007669"/>
    <property type="project" value="TreeGrafter"/>
</dbReference>
<feature type="compositionally biased region" description="Basic residues" evidence="7">
    <location>
        <begin position="563"/>
        <end position="574"/>
    </location>
</feature>
<dbReference type="Pfam" id="PF26084">
    <property type="entry name" value="PWI_Topors"/>
    <property type="match status" value="1"/>
</dbReference>
<feature type="compositionally biased region" description="Polar residues" evidence="7">
    <location>
        <begin position="14"/>
        <end position="26"/>
    </location>
</feature>
<dbReference type="EC" id="2.3.2.27" evidence="2"/>
<dbReference type="Pfam" id="PF13639">
    <property type="entry name" value="zf-RING_2"/>
    <property type="match status" value="1"/>
</dbReference>
<organism evidence="9 10">
    <name type="scientific">Polypedilum vanderplanki</name>
    <name type="common">Sleeping chironomid midge</name>
    <dbReference type="NCBI Taxonomy" id="319348"/>
    <lineage>
        <taxon>Eukaryota</taxon>
        <taxon>Metazoa</taxon>
        <taxon>Ecdysozoa</taxon>
        <taxon>Arthropoda</taxon>
        <taxon>Hexapoda</taxon>
        <taxon>Insecta</taxon>
        <taxon>Pterygota</taxon>
        <taxon>Neoptera</taxon>
        <taxon>Endopterygota</taxon>
        <taxon>Diptera</taxon>
        <taxon>Nematocera</taxon>
        <taxon>Chironomoidea</taxon>
        <taxon>Chironomidae</taxon>
        <taxon>Chironominae</taxon>
        <taxon>Polypedilum</taxon>
        <taxon>Polypedilum</taxon>
    </lineage>
</organism>
<evidence type="ECO:0000256" key="2">
    <source>
        <dbReference type="ARBA" id="ARBA00012483"/>
    </source>
</evidence>
<dbReference type="GO" id="GO:0061630">
    <property type="term" value="F:ubiquitin protein ligase activity"/>
    <property type="evidence" value="ECO:0007669"/>
    <property type="project" value="UniProtKB-EC"/>
</dbReference>
<protein>
    <recommendedName>
        <fullName evidence="2">RING-type E3 ubiquitin transferase</fullName>
        <ecNumber evidence="2">2.3.2.27</ecNumber>
    </recommendedName>
</protein>
<dbReference type="EMBL" id="JADBJN010000002">
    <property type="protein sequence ID" value="KAG5677232.1"/>
    <property type="molecule type" value="Genomic_DNA"/>
</dbReference>
<keyword evidence="4 6" id="KW-0479">Metal-binding</keyword>
<evidence type="ECO:0000256" key="5">
    <source>
        <dbReference type="ARBA" id="ARBA00022833"/>
    </source>
</evidence>
<dbReference type="GO" id="GO:0008270">
    <property type="term" value="F:zinc ion binding"/>
    <property type="evidence" value="ECO:0007669"/>
    <property type="project" value="UniProtKB-KW"/>
</dbReference>
<evidence type="ECO:0000256" key="3">
    <source>
        <dbReference type="ARBA" id="ARBA00022679"/>
    </source>
</evidence>
<gene>
    <name evidence="9" type="ORF">PVAND_007008</name>
</gene>
<evidence type="ECO:0000256" key="4">
    <source>
        <dbReference type="ARBA" id="ARBA00022771"/>
    </source>
</evidence>
<evidence type="ECO:0000259" key="8">
    <source>
        <dbReference type="PROSITE" id="PS50089"/>
    </source>
</evidence>
<feature type="region of interest" description="Disordered" evidence="7">
    <location>
        <begin position="537"/>
        <end position="574"/>
    </location>
</feature>
<comment type="caution">
    <text evidence="9">The sequence shown here is derived from an EMBL/GenBank/DDBJ whole genome shotgun (WGS) entry which is preliminary data.</text>
</comment>
<dbReference type="InterPro" id="IPR001841">
    <property type="entry name" value="Znf_RING"/>
</dbReference>
<dbReference type="PROSITE" id="PS50089">
    <property type="entry name" value="ZF_RING_2"/>
    <property type="match status" value="1"/>
</dbReference>
<dbReference type="AlphaFoldDB" id="A0A9J6C5X0"/>
<accession>A0A9J6C5X0</accession>
<feature type="domain" description="RING-type" evidence="8">
    <location>
        <begin position="44"/>
        <end position="86"/>
    </location>
</feature>
<evidence type="ECO:0000313" key="9">
    <source>
        <dbReference type="EMBL" id="KAG5677232.1"/>
    </source>
</evidence>
<evidence type="ECO:0000256" key="1">
    <source>
        <dbReference type="ARBA" id="ARBA00000900"/>
    </source>
</evidence>
<dbReference type="Proteomes" id="UP001107558">
    <property type="component" value="Chromosome 2"/>
</dbReference>
<sequence>MAAASATPEHLDNCPSTPENDTNSENNSIEEARLVQLKNDKGICVICYSSIKNGLKRCFPENCLHIFHFDCLQRWSQQKNQCPLCKKVFNEIIHNIKSKTEYERHTVTVLRQEESSSPIDLRDFAISAFPAMLPLNVPLNSVFHHVNFLANHSPRRRFTYRTRFEATLEQNERIQELFGTRIDNDYARLTPAEWRRYIYDRNLYALPLPNAAGRYRECSAEFYRNNPAQTHRLIPWLNRELVVLMTPNQTTHIPQILEDMREMLCHHDIQSRPIRKYFQRYLHLRTDHFIHEFYNFAISPFDIVGYDRQVDYNPRTPNAATTATTTVEISSNDSSDGEVELLDDPLVNENASNSNSVITNTTSVVLETSGNVEENCVITDVQLPQETQMEQALDPFVVETSSESECEFVLALKPPHLRTPEMLSLDSASDSDVIYIPNEPPVVTRVDSSTTDSEDNKPLAETMKQLKSESDEIKPKIEISKDIIMEKDNKESEDLLSTIKSAEINFGASTSQNSQEQSANVRKIYFAPKRKRLATKNIFQESSTSSSSSSSSDSSSCSDFSSKKSKRRKISAKKLKQIRISTAIVKNPKPLSQLQSSEETRNSDETAVPKVKSVIIKKADNQQLYIKQNLSETSSELSFSSN</sequence>
<keyword evidence="3" id="KW-0808">Transferase</keyword>
<evidence type="ECO:0000256" key="6">
    <source>
        <dbReference type="PROSITE-ProRule" id="PRU00175"/>
    </source>
</evidence>
<feature type="region of interest" description="Disordered" evidence="7">
    <location>
        <begin position="586"/>
        <end position="610"/>
    </location>
</feature>
<keyword evidence="4 6" id="KW-0863">Zinc-finger</keyword>
<keyword evidence="10" id="KW-1185">Reference proteome</keyword>
<name>A0A9J6C5X0_POLVA</name>
<proteinExistence type="predicted"/>
<dbReference type="InterPro" id="IPR013083">
    <property type="entry name" value="Znf_RING/FYVE/PHD"/>
</dbReference>
<feature type="region of interest" description="Disordered" evidence="7">
    <location>
        <begin position="1"/>
        <end position="26"/>
    </location>
</feature>
<dbReference type="OrthoDB" id="365379at2759"/>
<reference evidence="9" key="1">
    <citation type="submission" date="2021-03" db="EMBL/GenBank/DDBJ databases">
        <title>Chromosome level genome of the anhydrobiotic midge Polypedilum vanderplanki.</title>
        <authorList>
            <person name="Yoshida Y."/>
            <person name="Kikawada T."/>
            <person name="Gusev O."/>
        </authorList>
    </citation>
    <scope>NUCLEOTIDE SEQUENCE</scope>
    <source>
        <strain evidence="9">NIAS01</strain>
        <tissue evidence="9">Whole body or cell culture</tissue>
    </source>
</reference>
<dbReference type="SUPFAM" id="SSF57850">
    <property type="entry name" value="RING/U-box"/>
    <property type="match status" value="1"/>
</dbReference>
<dbReference type="GO" id="GO:0006513">
    <property type="term" value="P:protein monoubiquitination"/>
    <property type="evidence" value="ECO:0007669"/>
    <property type="project" value="TreeGrafter"/>
</dbReference>
<dbReference type="SMART" id="SM00184">
    <property type="entry name" value="RING"/>
    <property type="match status" value="1"/>
</dbReference>
<evidence type="ECO:0000313" key="10">
    <source>
        <dbReference type="Proteomes" id="UP001107558"/>
    </source>
</evidence>
<feature type="compositionally biased region" description="Low complexity" evidence="7">
    <location>
        <begin position="542"/>
        <end position="560"/>
    </location>
</feature>
<dbReference type="InterPro" id="IPR058745">
    <property type="entry name" value="PWI_Topors"/>
</dbReference>
<dbReference type="Gene3D" id="3.30.40.10">
    <property type="entry name" value="Zinc/RING finger domain, C3HC4 (zinc finger)"/>
    <property type="match status" value="1"/>
</dbReference>
<dbReference type="PANTHER" id="PTHR46077">
    <property type="entry name" value="E3 UBIQUITIN-PROTEIN LIGASE TOPORS"/>
    <property type="match status" value="1"/>
</dbReference>
<evidence type="ECO:0000256" key="7">
    <source>
        <dbReference type="SAM" id="MobiDB-lite"/>
    </source>
</evidence>
<dbReference type="PANTHER" id="PTHR46077:SF5">
    <property type="entry name" value="RING-TYPE DOMAIN-CONTAINING PROTEIN"/>
    <property type="match status" value="1"/>
</dbReference>
<keyword evidence="5" id="KW-0862">Zinc</keyword>